<evidence type="ECO:0000313" key="1">
    <source>
        <dbReference type="EMBL" id="KAF5822963.1"/>
    </source>
</evidence>
<accession>A0A9K3JXR6</accession>
<proteinExistence type="predicted"/>
<comment type="caution">
    <text evidence="1">The sequence shown here is derived from an EMBL/GenBank/DDBJ whole genome shotgun (WGS) entry which is preliminary data.</text>
</comment>
<dbReference type="Gramene" id="mRNA:HanXRQr2_Chr01g0033041">
    <property type="protein sequence ID" value="CDS:HanXRQr2_Chr01g0033041.1"/>
    <property type="gene ID" value="HanXRQr2_Chr01g0033041"/>
</dbReference>
<dbReference type="AlphaFoldDB" id="A0A9K3JXR6"/>
<reference evidence="1" key="2">
    <citation type="submission" date="2020-06" db="EMBL/GenBank/DDBJ databases">
        <title>Helianthus annuus Genome sequencing and assembly Release 2.</title>
        <authorList>
            <person name="Gouzy J."/>
            <person name="Langlade N."/>
            <person name="Munos S."/>
        </authorList>
    </citation>
    <scope>NUCLEOTIDE SEQUENCE</scope>
    <source>
        <tissue evidence="1">Leaves</tissue>
    </source>
</reference>
<keyword evidence="2" id="KW-1185">Reference proteome</keyword>
<reference evidence="1" key="1">
    <citation type="journal article" date="2017" name="Nature">
        <title>The sunflower genome provides insights into oil metabolism, flowering and Asterid evolution.</title>
        <authorList>
            <person name="Badouin H."/>
            <person name="Gouzy J."/>
            <person name="Grassa C.J."/>
            <person name="Murat F."/>
            <person name="Staton S.E."/>
            <person name="Cottret L."/>
            <person name="Lelandais-Briere C."/>
            <person name="Owens G.L."/>
            <person name="Carrere S."/>
            <person name="Mayjonade B."/>
            <person name="Legrand L."/>
            <person name="Gill N."/>
            <person name="Kane N.C."/>
            <person name="Bowers J.E."/>
            <person name="Hubner S."/>
            <person name="Bellec A."/>
            <person name="Berard A."/>
            <person name="Berges H."/>
            <person name="Blanchet N."/>
            <person name="Boniface M.C."/>
            <person name="Brunel D."/>
            <person name="Catrice O."/>
            <person name="Chaidir N."/>
            <person name="Claudel C."/>
            <person name="Donnadieu C."/>
            <person name="Faraut T."/>
            <person name="Fievet G."/>
            <person name="Helmstetter N."/>
            <person name="King M."/>
            <person name="Knapp S.J."/>
            <person name="Lai Z."/>
            <person name="Le Paslier M.C."/>
            <person name="Lippi Y."/>
            <person name="Lorenzon L."/>
            <person name="Mandel J.R."/>
            <person name="Marage G."/>
            <person name="Marchand G."/>
            <person name="Marquand E."/>
            <person name="Bret-Mestries E."/>
            <person name="Morien E."/>
            <person name="Nambeesan S."/>
            <person name="Nguyen T."/>
            <person name="Pegot-Espagnet P."/>
            <person name="Pouilly N."/>
            <person name="Raftis F."/>
            <person name="Sallet E."/>
            <person name="Schiex T."/>
            <person name="Thomas J."/>
            <person name="Vandecasteele C."/>
            <person name="Vares D."/>
            <person name="Vear F."/>
            <person name="Vautrin S."/>
            <person name="Crespi M."/>
            <person name="Mangin B."/>
            <person name="Burke J.M."/>
            <person name="Salse J."/>
            <person name="Munos S."/>
            <person name="Vincourt P."/>
            <person name="Rieseberg L.H."/>
            <person name="Langlade N.B."/>
        </authorList>
    </citation>
    <scope>NUCLEOTIDE SEQUENCE</scope>
    <source>
        <tissue evidence="1">Leaves</tissue>
    </source>
</reference>
<name>A0A9K3JXR6_HELAN</name>
<dbReference type="EMBL" id="MNCJ02000316">
    <property type="protein sequence ID" value="KAF5822963.1"/>
    <property type="molecule type" value="Genomic_DNA"/>
</dbReference>
<gene>
    <name evidence="1" type="ORF">HanXRQr2_Chr01g0033041</name>
</gene>
<protein>
    <submittedName>
        <fullName evidence="1">Uncharacterized protein</fullName>
    </submittedName>
</protein>
<sequence>MITENPWRRNIRITYRECKIKLVYPWRSVANQKIRNNRVVKSIYGSEYVESRQRQWI</sequence>
<organism evidence="1 2">
    <name type="scientific">Helianthus annuus</name>
    <name type="common">Common sunflower</name>
    <dbReference type="NCBI Taxonomy" id="4232"/>
    <lineage>
        <taxon>Eukaryota</taxon>
        <taxon>Viridiplantae</taxon>
        <taxon>Streptophyta</taxon>
        <taxon>Embryophyta</taxon>
        <taxon>Tracheophyta</taxon>
        <taxon>Spermatophyta</taxon>
        <taxon>Magnoliopsida</taxon>
        <taxon>eudicotyledons</taxon>
        <taxon>Gunneridae</taxon>
        <taxon>Pentapetalae</taxon>
        <taxon>asterids</taxon>
        <taxon>campanulids</taxon>
        <taxon>Asterales</taxon>
        <taxon>Asteraceae</taxon>
        <taxon>Asteroideae</taxon>
        <taxon>Heliantheae alliance</taxon>
        <taxon>Heliantheae</taxon>
        <taxon>Helianthus</taxon>
    </lineage>
</organism>
<dbReference type="Proteomes" id="UP000215914">
    <property type="component" value="Unassembled WGS sequence"/>
</dbReference>
<evidence type="ECO:0000313" key="2">
    <source>
        <dbReference type="Proteomes" id="UP000215914"/>
    </source>
</evidence>